<comment type="caution">
    <text evidence="2">The sequence shown here is derived from an EMBL/GenBank/DDBJ whole genome shotgun (WGS) entry which is preliminary data.</text>
</comment>
<gene>
    <name evidence="2" type="ORF">CRENBAI_023692</name>
</gene>
<feature type="region of interest" description="Disordered" evidence="1">
    <location>
        <begin position="1"/>
        <end position="60"/>
    </location>
</feature>
<organism evidence="2 3">
    <name type="scientific">Crenichthys baileyi</name>
    <name type="common">White River springfish</name>
    <dbReference type="NCBI Taxonomy" id="28760"/>
    <lineage>
        <taxon>Eukaryota</taxon>
        <taxon>Metazoa</taxon>
        <taxon>Chordata</taxon>
        <taxon>Craniata</taxon>
        <taxon>Vertebrata</taxon>
        <taxon>Euteleostomi</taxon>
        <taxon>Actinopterygii</taxon>
        <taxon>Neopterygii</taxon>
        <taxon>Teleostei</taxon>
        <taxon>Neoteleostei</taxon>
        <taxon>Acanthomorphata</taxon>
        <taxon>Ovalentaria</taxon>
        <taxon>Atherinomorphae</taxon>
        <taxon>Cyprinodontiformes</taxon>
        <taxon>Goodeidae</taxon>
        <taxon>Crenichthys</taxon>
    </lineage>
</organism>
<evidence type="ECO:0000313" key="2">
    <source>
        <dbReference type="EMBL" id="KAK5608575.1"/>
    </source>
</evidence>
<evidence type="ECO:0000313" key="3">
    <source>
        <dbReference type="Proteomes" id="UP001311232"/>
    </source>
</evidence>
<dbReference type="Proteomes" id="UP001311232">
    <property type="component" value="Unassembled WGS sequence"/>
</dbReference>
<sequence>MWKQSNGSKETREGREIKEEELKKKGAQQKTQQEETRRDRLDGERNGAKQGGNRGERNSLLGLLKGNDYKKALRKSLLRCRGKIFQLSAANPPPPSDLPGWETVVSGIRLSEMLCQDHSVRHQWRQSQPPPAQSLCSSQTSLFKALSVLNSARVGADDRLSGGYKMGPGLQKATG</sequence>
<dbReference type="EMBL" id="JAHHUM010001800">
    <property type="protein sequence ID" value="KAK5608575.1"/>
    <property type="molecule type" value="Genomic_DNA"/>
</dbReference>
<keyword evidence="3" id="KW-1185">Reference proteome</keyword>
<protein>
    <submittedName>
        <fullName evidence="2">Uncharacterized protein</fullName>
    </submittedName>
</protein>
<accession>A0AAV9RHU4</accession>
<dbReference type="AlphaFoldDB" id="A0AAV9RHU4"/>
<name>A0AAV9RHU4_9TELE</name>
<feature type="compositionally biased region" description="Basic and acidic residues" evidence="1">
    <location>
        <begin position="32"/>
        <end position="47"/>
    </location>
</feature>
<proteinExistence type="predicted"/>
<evidence type="ECO:0000256" key="1">
    <source>
        <dbReference type="SAM" id="MobiDB-lite"/>
    </source>
</evidence>
<feature type="compositionally biased region" description="Basic and acidic residues" evidence="1">
    <location>
        <begin position="9"/>
        <end position="24"/>
    </location>
</feature>
<reference evidence="2 3" key="1">
    <citation type="submission" date="2021-06" db="EMBL/GenBank/DDBJ databases">
        <authorList>
            <person name="Palmer J.M."/>
        </authorList>
    </citation>
    <scope>NUCLEOTIDE SEQUENCE [LARGE SCALE GENOMIC DNA]</scope>
    <source>
        <strain evidence="2 3">MEX-2019</strain>
        <tissue evidence="2">Muscle</tissue>
    </source>
</reference>